<dbReference type="OrthoDB" id="1352413at2"/>
<evidence type="ECO:0000313" key="3">
    <source>
        <dbReference type="Proteomes" id="UP000216035"/>
    </source>
</evidence>
<evidence type="ECO:0000256" key="1">
    <source>
        <dbReference type="SAM" id="SignalP"/>
    </source>
</evidence>
<dbReference type="RefSeq" id="WP_094486872.1">
    <property type="nucleotide sequence ID" value="NZ_NOXX01000209.1"/>
</dbReference>
<accession>A0A255ZN49</accession>
<feature type="signal peptide" evidence="1">
    <location>
        <begin position="1"/>
        <end position="18"/>
    </location>
</feature>
<dbReference type="EMBL" id="NOXX01000209">
    <property type="protein sequence ID" value="OYQ42933.1"/>
    <property type="molecule type" value="Genomic_DNA"/>
</dbReference>
<evidence type="ECO:0000313" key="2">
    <source>
        <dbReference type="EMBL" id="OYQ42933.1"/>
    </source>
</evidence>
<name>A0A255ZN49_9FLAO</name>
<proteinExistence type="predicted"/>
<dbReference type="Proteomes" id="UP000216035">
    <property type="component" value="Unassembled WGS sequence"/>
</dbReference>
<sequence length="165" mass="19342">MKWSLVLFFMGYSLLSLGQSSAEAYLKRYSLSKDSIAELTFKSKEQFQAFIKEFEEKEGFELPKFLIYDNTGKLLKHRLDVLQSACGKGDVSRLKKSYHKSLPNLDELNVYFNETIAKPSESAYVVIFVWHEAADKYNKHTFDTYKVWKNDNDLTMYFLNLQTEK</sequence>
<feature type="chain" id="PRO_5012084255" evidence="1">
    <location>
        <begin position="19"/>
        <end position="165"/>
    </location>
</feature>
<keyword evidence="1" id="KW-0732">Signal</keyword>
<protein>
    <submittedName>
        <fullName evidence="2">Uncharacterized protein</fullName>
    </submittedName>
</protein>
<keyword evidence="3" id="KW-1185">Reference proteome</keyword>
<reference evidence="2 3" key="1">
    <citation type="submission" date="2017-07" db="EMBL/GenBank/DDBJ databases">
        <title>Flavobacterium cyanobacteriorum sp. nov., isolated from cyanobacterial aggregates in a eutrophic lake.</title>
        <authorList>
            <person name="Cai H."/>
        </authorList>
    </citation>
    <scope>NUCLEOTIDE SEQUENCE [LARGE SCALE GENOMIC DNA]</scope>
    <source>
        <strain evidence="2 3">TH167</strain>
    </source>
</reference>
<dbReference type="AlphaFoldDB" id="A0A255ZN49"/>
<gene>
    <name evidence="2" type="ORF">CHX27_11210</name>
</gene>
<organism evidence="2 3">
    <name type="scientific">Flavobacterium aurantiibacter</name>
    <dbReference type="NCBI Taxonomy" id="2023067"/>
    <lineage>
        <taxon>Bacteria</taxon>
        <taxon>Pseudomonadati</taxon>
        <taxon>Bacteroidota</taxon>
        <taxon>Flavobacteriia</taxon>
        <taxon>Flavobacteriales</taxon>
        <taxon>Flavobacteriaceae</taxon>
        <taxon>Flavobacterium</taxon>
    </lineage>
</organism>
<comment type="caution">
    <text evidence="2">The sequence shown here is derived from an EMBL/GenBank/DDBJ whole genome shotgun (WGS) entry which is preliminary data.</text>
</comment>